<keyword evidence="1" id="KW-0472">Membrane</keyword>
<dbReference type="RefSeq" id="WP_062659842.1">
    <property type="nucleotide sequence ID" value="NZ_CATORR010000020.1"/>
</dbReference>
<dbReference type="AlphaFoldDB" id="A0A100WII0"/>
<dbReference type="STRING" id="228230.RMCC_6114"/>
<accession>A0A100WII0</accession>
<name>A0A100WII0_MYCCR</name>
<feature type="transmembrane region" description="Helical" evidence="1">
    <location>
        <begin position="228"/>
        <end position="247"/>
    </location>
</feature>
<feature type="transmembrane region" description="Helical" evidence="1">
    <location>
        <begin position="196"/>
        <end position="216"/>
    </location>
</feature>
<reference evidence="3" key="1">
    <citation type="journal article" date="2016" name="Genome Announc.">
        <title>Draft Genome Sequences of Five Rapidly Growing Mycobacterium Species, M. thermoresistibile, M. fortuitum subsp. acetamidolyticum, M. canariasense, M. brisbanense, and M. novocastrense.</title>
        <authorList>
            <person name="Katahira K."/>
            <person name="Ogura Y."/>
            <person name="Gotoh Y."/>
            <person name="Hayashi T."/>
        </authorList>
    </citation>
    <scope>NUCLEOTIDE SEQUENCE [LARGE SCALE GENOMIC DNA]</scope>
    <source>
        <strain evidence="3">JCM15298</strain>
    </source>
</reference>
<dbReference type="EMBL" id="BCSY01000129">
    <property type="protein sequence ID" value="GAS99149.1"/>
    <property type="molecule type" value="Genomic_DNA"/>
</dbReference>
<keyword evidence="1" id="KW-1133">Transmembrane helix</keyword>
<feature type="transmembrane region" description="Helical" evidence="1">
    <location>
        <begin position="76"/>
        <end position="95"/>
    </location>
</feature>
<sequence>MIPGDTMTTYRYVRVGLVALVVFLLVSLLLTWAQSCLQGSISAFFYTRTHGVFIAALCAMGVCLVAYQGSRLGEDALLNFAGFQAFLVALIPTAVGDVCRPWLPSVADPFGAVANNVIALFVAAAAGIGLYLGLQRWRPRQDAPTTTECAHAEPRWKRVAAVLLAIEPKLPWTLFALAVAQGVLLVVPWFRDRTHTVAAVAMFLAITLVAVYHACYARAAVRQVRARFYATVAAAMLVTVVAAVLLLPVRLPYAVLGVEVMLILLFGMFWGVQTWDVWNDEDRYPSDAVPALANPS</sequence>
<keyword evidence="1" id="KW-0812">Transmembrane</keyword>
<feature type="transmembrane region" description="Helical" evidence="1">
    <location>
        <begin position="45"/>
        <end position="67"/>
    </location>
</feature>
<protein>
    <recommendedName>
        <fullName evidence="4">Diphosphate--fructose-6-phosphate 1-phosphotransferase</fullName>
    </recommendedName>
</protein>
<evidence type="ECO:0000313" key="3">
    <source>
        <dbReference type="Proteomes" id="UP000069443"/>
    </source>
</evidence>
<dbReference type="OrthoDB" id="9803163at2"/>
<organism evidence="2 3">
    <name type="scientific">Mycolicibacterium canariasense</name>
    <name type="common">Mycobacterium canariasense</name>
    <dbReference type="NCBI Taxonomy" id="228230"/>
    <lineage>
        <taxon>Bacteria</taxon>
        <taxon>Bacillati</taxon>
        <taxon>Actinomycetota</taxon>
        <taxon>Actinomycetes</taxon>
        <taxon>Mycobacteriales</taxon>
        <taxon>Mycobacteriaceae</taxon>
        <taxon>Mycolicibacterium</taxon>
    </lineage>
</organism>
<proteinExistence type="predicted"/>
<feature type="transmembrane region" description="Helical" evidence="1">
    <location>
        <begin position="253"/>
        <end position="272"/>
    </location>
</feature>
<feature type="transmembrane region" description="Helical" evidence="1">
    <location>
        <begin position="115"/>
        <end position="134"/>
    </location>
</feature>
<reference evidence="3" key="2">
    <citation type="submission" date="2016-02" db="EMBL/GenBank/DDBJ databases">
        <title>Draft genome sequence of five rapidly growing Mycobacterium species.</title>
        <authorList>
            <person name="Katahira K."/>
            <person name="Gotou Y."/>
            <person name="Iida K."/>
            <person name="Ogura Y."/>
            <person name="Hayashi T."/>
        </authorList>
    </citation>
    <scope>NUCLEOTIDE SEQUENCE [LARGE SCALE GENOMIC DNA]</scope>
    <source>
        <strain evidence="3">JCM15298</strain>
    </source>
</reference>
<evidence type="ECO:0008006" key="4">
    <source>
        <dbReference type="Google" id="ProtNLM"/>
    </source>
</evidence>
<dbReference type="Proteomes" id="UP000069443">
    <property type="component" value="Unassembled WGS sequence"/>
</dbReference>
<evidence type="ECO:0000256" key="1">
    <source>
        <dbReference type="SAM" id="Phobius"/>
    </source>
</evidence>
<evidence type="ECO:0000313" key="2">
    <source>
        <dbReference type="EMBL" id="GAS99149.1"/>
    </source>
</evidence>
<feature type="transmembrane region" description="Helical" evidence="1">
    <location>
        <begin position="12"/>
        <end position="33"/>
    </location>
</feature>
<keyword evidence="3" id="KW-1185">Reference proteome</keyword>
<feature type="transmembrane region" description="Helical" evidence="1">
    <location>
        <begin position="172"/>
        <end position="190"/>
    </location>
</feature>
<gene>
    <name evidence="2" type="ORF">RMCC_6114</name>
</gene>
<comment type="caution">
    <text evidence="2">The sequence shown here is derived from an EMBL/GenBank/DDBJ whole genome shotgun (WGS) entry which is preliminary data.</text>
</comment>